<dbReference type="InterPro" id="IPR011600">
    <property type="entry name" value="Pept_C14_caspase"/>
</dbReference>
<dbReference type="EMBL" id="VZPB01000099">
    <property type="protein sequence ID" value="KAB0572807.1"/>
    <property type="molecule type" value="Genomic_DNA"/>
</dbReference>
<dbReference type="Proteomes" id="UP000430120">
    <property type="component" value="Unassembled WGS sequence"/>
</dbReference>
<dbReference type="AlphaFoldDB" id="A0A643F3U8"/>
<name>A0A643F3U8_IDEDE</name>
<evidence type="ECO:0000313" key="2">
    <source>
        <dbReference type="EMBL" id="KAB0572807.1"/>
    </source>
</evidence>
<organism evidence="2 3">
    <name type="scientific">Ideonella dechloratans</name>
    <dbReference type="NCBI Taxonomy" id="36863"/>
    <lineage>
        <taxon>Bacteria</taxon>
        <taxon>Pseudomonadati</taxon>
        <taxon>Pseudomonadota</taxon>
        <taxon>Betaproteobacteria</taxon>
        <taxon>Burkholderiales</taxon>
        <taxon>Sphaerotilaceae</taxon>
        <taxon>Ideonella</taxon>
    </lineage>
</organism>
<dbReference type="Pfam" id="PF00656">
    <property type="entry name" value="Peptidase_C14"/>
    <property type="match status" value="1"/>
</dbReference>
<feature type="non-terminal residue" evidence="2">
    <location>
        <position position="148"/>
    </location>
</feature>
<sequence length="148" mass="15412">MRVPDPRRRRWLQAAVAVGTAPLSVRAQSSRPLPPSRGTRHAVLVGVSALQFQPPDLWLQGPAHDVQALRSLLPGLGVAPARTRVLADGLGPRAQAAPPTRAALLQALDALTTELVAGDEVLLYWSGHGVRSAPVAPAAPVGPDGLST</sequence>
<dbReference type="RefSeq" id="WP_211373082.1">
    <property type="nucleotide sequence ID" value="NZ_VZPB01000099.1"/>
</dbReference>
<proteinExistence type="predicted"/>
<keyword evidence="3" id="KW-1185">Reference proteome</keyword>
<dbReference type="GO" id="GO:0004197">
    <property type="term" value="F:cysteine-type endopeptidase activity"/>
    <property type="evidence" value="ECO:0007669"/>
    <property type="project" value="InterPro"/>
</dbReference>
<protein>
    <recommendedName>
        <fullName evidence="1">Peptidase C14 caspase domain-containing protein</fullName>
    </recommendedName>
</protein>
<dbReference type="GO" id="GO:0006508">
    <property type="term" value="P:proteolysis"/>
    <property type="evidence" value="ECO:0007669"/>
    <property type="project" value="InterPro"/>
</dbReference>
<comment type="caution">
    <text evidence="2">The sequence shown here is derived from an EMBL/GenBank/DDBJ whole genome shotgun (WGS) entry which is preliminary data.</text>
</comment>
<reference evidence="2 3" key="1">
    <citation type="submission" date="2019-09" db="EMBL/GenBank/DDBJ databases">
        <title>Draft genome sequences of 48 bacterial type strains from the CCUG.</title>
        <authorList>
            <person name="Tunovic T."/>
            <person name="Pineiro-Iglesias B."/>
            <person name="Unosson C."/>
            <person name="Inganas E."/>
            <person name="Ohlen M."/>
            <person name="Cardew S."/>
            <person name="Jensie-Markopoulos S."/>
            <person name="Salva-Serra F."/>
            <person name="Jaen-Luchoro D."/>
            <person name="Karlsson R."/>
            <person name="Svensson-Stadler L."/>
            <person name="Chun J."/>
            <person name="Moore E."/>
        </authorList>
    </citation>
    <scope>NUCLEOTIDE SEQUENCE [LARGE SCALE GENOMIC DNA]</scope>
    <source>
        <strain evidence="2 3">CCUG 30977</strain>
    </source>
</reference>
<evidence type="ECO:0000313" key="3">
    <source>
        <dbReference type="Proteomes" id="UP000430120"/>
    </source>
</evidence>
<gene>
    <name evidence="2" type="ORF">F7Q92_20965</name>
</gene>
<evidence type="ECO:0000259" key="1">
    <source>
        <dbReference type="Pfam" id="PF00656"/>
    </source>
</evidence>
<dbReference type="Gene3D" id="3.40.50.12660">
    <property type="match status" value="1"/>
</dbReference>
<feature type="domain" description="Peptidase C14 caspase" evidence="1">
    <location>
        <begin position="40"/>
        <end position="132"/>
    </location>
</feature>
<accession>A0A643F3U8</accession>